<name>A0A8X6IB96_9ARAC</name>
<accession>A0A8X6IB96</accession>
<keyword evidence="2" id="KW-1185">Reference proteome</keyword>
<reference evidence="1" key="1">
    <citation type="submission" date="2020-08" db="EMBL/GenBank/DDBJ databases">
        <title>Multicomponent nature underlies the extraordinary mechanical properties of spider dragline silk.</title>
        <authorList>
            <person name="Kono N."/>
            <person name="Nakamura H."/>
            <person name="Mori M."/>
            <person name="Yoshida Y."/>
            <person name="Ohtoshi R."/>
            <person name="Malay A.D."/>
            <person name="Moran D.A.P."/>
            <person name="Tomita M."/>
            <person name="Numata K."/>
            <person name="Arakawa K."/>
        </authorList>
    </citation>
    <scope>NUCLEOTIDE SEQUENCE</scope>
</reference>
<proteinExistence type="predicted"/>
<evidence type="ECO:0000313" key="1">
    <source>
        <dbReference type="EMBL" id="GFS38869.1"/>
    </source>
</evidence>
<dbReference type="EMBL" id="BMAV01025148">
    <property type="protein sequence ID" value="GFS38869.1"/>
    <property type="molecule type" value="Genomic_DNA"/>
</dbReference>
<dbReference type="Proteomes" id="UP000886998">
    <property type="component" value="Unassembled WGS sequence"/>
</dbReference>
<dbReference type="OrthoDB" id="10412797at2759"/>
<gene>
    <name evidence="1" type="ORF">TNIN_439951</name>
</gene>
<sequence length="207" mass="24713">MYFSRNFLETICDHSIVGCDNLETVVERYEDLPELVYENVLYYWMENCHKKWKSILDGPSYLSMMRQPDDYDPEETWNHRNDPMCHSIRCRGINFHCWTVQTHMSKLLFTHLLNAVKEDFEEDIDLYEKCPSVWFRFYYKKINNVTFHVCSDCSDADLIGDDCELCEACEEPNKHRFIQIVLSYELLPQCITKPFSPPGKFSTRNEK</sequence>
<organism evidence="1 2">
    <name type="scientific">Trichonephila inaurata madagascariensis</name>
    <dbReference type="NCBI Taxonomy" id="2747483"/>
    <lineage>
        <taxon>Eukaryota</taxon>
        <taxon>Metazoa</taxon>
        <taxon>Ecdysozoa</taxon>
        <taxon>Arthropoda</taxon>
        <taxon>Chelicerata</taxon>
        <taxon>Arachnida</taxon>
        <taxon>Araneae</taxon>
        <taxon>Araneomorphae</taxon>
        <taxon>Entelegynae</taxon>
        <taxon>Araneoidea</taxon>
        <taxon>Nephilidae</taxon>
        <taxon>Trichonephila</taxon>
        <taxon>Trichonephila inaurata</taxon>
    </lineage>
</organism>
<comment type="caution">
    <text evidence="1">The sequence shown here is derived from an EMBL/GenBank/DDBJ whole genome shotgun (WGS) entry which is preliminary data.</text>
</comment>
<dbReference type="AlphaFoldDB" id="A0A8X6IB96"/>
<protein>
    <submittedName>
        <fullName evidence="1">Uncharacterized protein</fullName>
    </submittedName>
</protein>
<evidence type="ECO:0000313" key="2">
    <source>
        <dbReference type="Proteomes" id="UP000886998"/>
    </source>
</evidence>